<evidence type="ECO:0000313" key="1">
    <source>
        <dbReference type="EnsemblMetazoa" id="RPRC012603-PA"/>
    </source>
</evidence>
<dbReference type="InterPro" id="IPR002156">
    <property type="entry name" value="RNaseH_domain"/>
</dbReference>
<evidence type="ECO:0000313" key="2">
    <source>
        <dbReference type="Proteomes" id="UP000015103"/>
    </source>
</evidence>
<dbReference type="EnsemblMetazoa" id="RPRC012603-RA">
    <property type="protein sequence ID" value="RPRC012603-PA"/>
    <property type="gene ID" value="RPRC012603"/>
</dbReference>
<accession>T1I8I1</accession>
<dbReference type="AlphaFoldDB" id="T1I8I1"/>
<dbReference type="Proteomes" id="UP000015103">
    <property type="component" value="Unassembled WGS sequence"/>
</dbReference>
<dbReference type="InterPro" id="IPR012337">
    <property type="entry name" value="RNaseH-like_sf"/>
</dbReference>
<dbReference type="EMBL" id="ACPB03002752">
    <property type="status" value="NOT_ANNOTATED_CDS"/>
    <property type="molecule type" value="Genomic_DNA"/>
</dbReference>
<protein>
    <submittedName>
        <fullName evidence="1">RNase H domain-containing protein</fullName>
    </submittedName>
</protein>
<dbReference type="PROSITE" id="PS50879">
    <property type="entry name" value="RNASE_H_1"/>
    <property type="match status" value="1"/>
</dbReference>
<dbReference type="STRING" id="13249.T1I8I1"/>
<dbReference type="HOGENOM" id="CLU_2707881_0_0_1"/>
<organism evidence="1 2">
    <name type="scientific">Rhodnius prolixus</name>
    <name type="common">Triatomid bug</name>
    <dbReference type="NCBI Taxonomy" id="13249"/>
    <lineage>
        <taxon>Eukaryota</taxon>
        <taxon>Metazoa</taxon>
        <taxon>Ecdysozoa</taxon>
        <taxon>Arthropoda</taxon>
        <taxon>Hexapoda</taxon>
        <taxon>Insecta</taxon>
        <taxon>Pterygota</taxon>
        <taxon>Neoptera</taxon>
        <taxon>Paraneoptera</taxon>
        <taxon>Hemiptera</taxon>
        <taxon>Heteroptera</taxon>
        <taxon>Panheteroptera</taxon>
        <taxon>Cimicomorpha</taxon>
        <taxon>Reduviidae</taxon>
        <taxon>Triatominae</taxon>
        <taxon>Rhodnius</taxon>
    </lineage>
</organism>
<dbReference type="GO" id="GO:0003676">
    <property type="term" value="F:nucleic acid binding"/>
    <property type="evidence" value="ECO:0007669"/>
    <property type="project" value="InterPro"/>
</dbReference>
<sequence>MPGHVGIKGNEIADQLARNGASTPFIGPEPVLGITKGAVREALRDWDLEREHEKYWVMLPGVKHGKSVMPLAV</sequence>
<dbReference type="VEuPathDB" id="VectorBase:RPRC012603"/>
<keyword evidence="2" id="KW-1185">Reference proteome</keyword>
<dbReference type="GO" id="GO:0004523">
    <property type="term" value="F:RNA-DNA hybrid ribonuclease activity"/>
    <property type="evidence" value="ECO:0007669"/>
    <property type="project" value="InterPro"/>
</dbReference>
<name>T1I8I1_RHOPR</name>
<proteinExistence type="predicted"/>
<reference evidence="1" key="1">
    <citation type="submission" date="2015-05" db="UniProtKB">
        <authorList>
            <consortium name="EnsemblMetazoa"/>
        </authorList>
    </citation>
    <scope>IDENTIFICATION</scope>
</reference>
<dbReference type="InParanoid" id="T1I8I1"/>
<dbReference type="SUPFAM" id="SSF53098">
    <property type="entry name" value="Ribonuclease H-like"/>
    <property type="match status" value="1"/>
</dbReference>